<dbReference type="Gene3D" id="1.10.3210.10">
    <property type="entry name" value="Hypothetical protein af1432"/>
    <property type="match status" value="1"/>
</dbReference>
<dbReference type="InterPro" id="IPR050273">
    <property type="entry name" value="GppA/Ppx_hydrolase"/>
</dbReference>
<comment type="similarity">
    <text evidence="1">Belongs to the GppA/Ppx family.</text>
</comment>
<keyword evidence="5" id="KW-1185">Reference proteome</keyword>
<dbReference type="Gene3D" id="3.30.420.40">
    <property type="match status" value="1"/>
</dbReference>
<dbReference type="PANTHER" id="PTHR30005:SF0">
    <property type="entry name" value="RETROGRADE REGULATION PROTEIN 2"/>
    <property type="match status" value="1"/>
</dbReference>
<evidence type="ECO:0000259" key="3">
    <source>
        <dbReference type="Pfam" id="PF21447"/>
    </source>
</evidence>
<dbReference type="RefSeq" id="WP_385941183.1">
    <property type="nucleotide sequence ID" value="NZ_JBHSOZ010000005.1"/>
</dbReference>
<dbReference type="InterPro" id="IPR003695">
    <property type="entry name" value="Ppx_GppA_N"/>
</dbReference>
<dbReference type="Pfam" id="PF21447">
    <property type="entry name" value="Ppx-GppA_III"/>
    <property type="match status" value="1"/>
</dbReference>
<dbReference type="Gene3D" id="3.30.420.150">
    <property type="entry name" value="Exopolyphosphatase. Domain 2"/>
    <property type="match status" value="1"/>
</dbReference>
<dbReference type="Pfam" id="PF02541">
    <property type="entry name" value="Ppx-GppA"/>
    <property type="match status" value="1"/>
</dbReference>
<gene>
    <name evidence="4" type="ORF">ACFPU1_11455</name>
</gene>
<accession>A0ABW0YLT5</accession>
<evidence type="ECO:0000259" key="2">
    <source>
        <dbReference type="Pfam" id="PF02541"/>
    </source>
</evidence>
<dbReference type="CDD" id="cd24052">
    <property type="entry name" value="ASKHA_NBD_HpPPX-GppA-like"/>
    <property type="match status" value="1"/>
</dbReference>
<evidence type="ECO:0000256" key="1">
    <source>
        <dbReference type="ARBA" id="ARBA00007125"/>
    </source>
</evidence>
<comment type="caution">
    <text evidence="4">The sequence shown here is derived from an EMBL/GenBank/DDBJ whole genome shotgun (WGS) entry which is preliminary data.</text>
</comment>
<dbReference type="SUPFAM" id="SSF53067">
    <property type="entry name" value="Actin-like ATPase domain"/>
    <property type="match status" value="2"/>
</dbReference>
<dbReference type="PANTHER" id="PTHR30005">
    <property type="entry name" value="EXOPOLYPHOSPHATASE"/>
    <property type="match status" value="1"/>
</dbReference>
<proteinExistence type="inferred from homology"/>
<name>A0ABW0YLT5_9BACI</name>
<dbReference type="Proteomes" id="UP001596142">
    <property type="component" value="Unassembled WGS sequence"/>
</dbReference>
<dbReference type="InterPro" id="IPR048950">
    <property type="entry name" value="Ppx_GppA_C"/>
</dbReference>
<dbReference type="SUPFAM" id="SSF109604">
    <property type="entry name" value="HD-domain/PDEase-like"/>
    <property type="match status" value="1"/>
</dbReference>
<reference evidence="5" key="1">
    <citation type="journal article" date="2019" name="Int. J. Syst. Evol. Microbiol.">
        <title>The Global Catalogue of Microorganisms (GCM) 10K type strain sequencing project: providing services to taxonomists for standard genome sequencing and annotation.</title>
        <authorList>
            <consortium name="The Broad Institute Genomics Platform"/>
            <consortium name="The Broad Institute Genome Sequencing Center for Infectious Disease"/>
            <person name="Wu L."/>
            <person name="Ma J."/>
        </authorList>
    </citation>
    <scope>NUCLEOTIDE SEQUENCE [LARGE SCALE GENOMIC DNA]</scope>
    <source>
        <strain evidence="5">CECT 7184</strain>
    </source>
</reference>
<organism evidence="4 5">
    <name type="scientific">Thalassorhabdus alkalitolerans</name>
    <dbReference type="NCBI Taxonomy" id="2282697"/>
    <lineage>
        <taxon>Bacteria</taxon>
        <taxon>Bacillati</taxon>
        <taxon>Bacillota</taxon>
        <taxon>Bacilli</taxon>
        <taxon>Bacillales</taxon>
        <taxon>Bacillaceae</taxon>
        <taxon>Thalassorhabdus</taxon>
    </lineage>
</organism>
<evidence type="ECO:0000313" key="4">
    <source>
        <dbReference type="EMBL" id="MFC5713400.1"/>
    </source>
</evidence>
<protein>
    <submittedName>
        <fullName evidence="4">Exopolyphosphatase</fullName>
    </submittedName>
</protein>
<feature type="domain" description="Ppx/GppA phosphatase N-terminal" evidence="2">
    <location>
        <begin position="19"/>
        <end position="304"/>
    </location>
</feature>
<evidence type="ECO:0000313" key="5">
    <source>
        <dbReference type="Proteomes" id="UP001596142"/>
    </source>
</evidence>
<feature type="domain" description="Ppx/GppA phosphatase C-terminal" evidence="3">
    <location>
        <begin position="317"/>
        <end position="467"/>
    </location>
</feature>
<dbReference type="EMBL" id="JBHSOZ010000005">
    <property type="protein sequence ID" value="MFC5713400.1"/>
    <property type="molecule type" value="Genomic_DNA"/>
</dbReference>
<dbReference type="InterPro" id="IPR043129">
    <property type="entry name" value="ATPase_NBD"/>
</dbReference>
<sequence>MKKEKVGVLDIGSNSIRLVIHKIDDQKRYRQLHNLKQVARLSSHIDLDGRLTPEGFEVLKSALIQFEEIIQHHHVTKVKVAATAAIRNAVNQQDILDFIHKETSLYVRVLSGKEEAYYGYLAVVNSTSLREGITVDIGGGSTEVTYFHHRRLIYSHSFPFGALTLKKQFYGEDGNRQANPRQFYRFLKNEFAKIPWLKNKKVPVIGIGGSARNMALIHQRKEKYPLAGLHQYSMAPKQVESTLRLLEQTPLSKRADIEGLSKDRADIIVPAVRVIQGLMEYSKSPFFIMSNKGLRDGLLFEEILRDEENKLFPNVTEESFYQLGREYEIQHDHISEVSRLAEQLYSQLENHLPYYLKQETNVYLLKTSAKVLYMGEYIDDEASVQHTFYLLTNRSIDGISHQERLAIAFISSFKSQSYLQQFATPYKRYVSQRLLQRYELLGSILKLAYSLNRTRRNVITHLDTRRDGKNIAIHLYCTPGASPYFEEIKSEKYKKHLEKTLGKKISLYFHREESSYHKV</sequence>